<dbReference type="Gene3D" id="3.20.20.210">
    <property type="match status" value="1"/>
</dbReference>
<dbReference type="GO" id="GO:0006782">
    <property type="term" value="P:protoporphyrinogen IX biosynthetic process"/>
    <property type="evidence" value="ECO:0007669"/>
    <property type="project" value="UniProtKB-UniPathway"/>
</dbReference>
<dbReference type="EMBL" id="AUZY01000073">
    <property type="protein sequence ID" value="EQD79656.1"/>
    <property type="molecule type" value="Genomic_DNA"/>
</dbReference>
<dbReference type="GO" id="GO:0005829">
    <property type="term" value="C:cytosol"/>
    <property type="evidence" value="ECO:0007669"/>
    <property type="project" value="TreeGrafter"/>
</dbReference>
<gene>
    <name evidence="8" type="ORF">B1B_00098</name>
</gene>
<keyword evidence="5 8" id="KW-0456">Lyase</keyword>
<dbReference type="HAMAP" id="MF_00218">
    <property type="entry name" value="URO_D"/>
    <property type="match status" value="1"/>
</dbReference>
<comment type="caution">
    <text evidence="8">The sequence shown here is derived from an EMBL/GenBank/DDBJ whole genome shotgun (WGS) entry which is preliminary data.</text>
</comment>
<name>T1C2J1_9ZZZZ</name>
<evidence type="ECO:0000256" key="5">
    <source>
        <dbReference type="ARBA" id="ARBA00023239"/>
    </source>
</evidence>
<evidence type="ECO:0000256" key="2">
    <source>
        <dbReference type="ARBA" id="ARBA00009935"/>
    </source>
</evidence>
<proteinExistence type="inferred from homology"/>
<reference evidence="8" key="1">
    <citation type="submission" date="2013-08" db="EMBL/GenBank/DDBJ databases">
        <authorList>
            <person name="Mendez C."/>
            <person name="Richter M."/>
            <person name="Ferrer M."/>
            <person name="Sanchez J."/>
        </authorList>
    </citation>
    <scope>NUCLEOTIDE SEQUENCE</scope>
</reference>
<dbReference type="InterPro" id="IPR038071">
    <property type="entry name" value="UROD/MetE-like_sf"/>
</dbReference>
<reference evidence="8" key="2">
    <citation type="journal article" date="2014" name="ISME J.">
        <title>Microbial stratification in low pH oxic and suboxic macroscopic growths along an acid mine drainage.</title>
        <authorList>
            <person name="Mendez-Garcia C."/>
            <person name="Mesa V."/>
            <person name="Sprenger R.R."/>
            <person name="Richter M."/>
            <person name="Diez M.S."/>
            <person name="Solano J."/>
            <person name="Bargiela R."/>
            <person name="Golyshina O.V."/>
            <person name="Manteca A."/>
            <person name="Ramos J.L."/>
            <person name="Gallego J.R."/>
            <person name="Llorente I."/>
            <person name="Martins Dos Santos V.A."/>
            <person name="Jensen O.N."/>
            <person name="Pelaez A.I."/>
            <person name="Sanchez J."/>
            <person name="Ferrer M."/>
        </authorList>
    </citation>
    <scope>NUCLEOTIDE SEQUENCE</scope>
</reference>
<dbReference type="AlphaFoldDB" id="T1C2J1"/>
<protein>
    <recommendedName>
        <fullName evidence="3">uroporphyrinogen decarboxylase</fullName>
        <ecNumber evidence="3">4.1.1.37</ecNumber>
    </recommendedName>
</protein>
<keyword evidence="4" id="KW-0210">Decarboxylase</keyword>
<feature type="domain" description="Uroporphyrinogen decarboxylase (URO-D)" evidence="7">
    <location>
        <begin position="19"/>
        <end position="28"/>
    </location>
</feature>
<comment type="similarity">
    <text evidence="2">Belongs to the uroporphyrinogen decarboxylase family.</text>
</comment>
<evidence type="ECO:0000259" key="7">
    <source>
        <dbReference type="PROSITE" id="PS00906"/>
    </source>
</evidence>
<comment type="pathway">
    <text evidence="1">Porphyrin-containing compound metabolism; protoporphyrin-IX biosynthesis; coproporphyrinogen-III from 5-aminolevulinate: step 4/4.</text>
</comment>
<dbReference type="PANTHER" id="PTHR21091">
    <property type="entry name" value="METHYLTETRAHYDROFOLATE:HOMOCYSTEINE METHYLTRANSFERASE RELATED"/>
    <property type="match status" value="1"/>
</dbReference>
<dbReference type="CDD" id="cd00717">
    <property type="entry name" value="URO-D"/>
    <property type="match status" value="1"/>
</dbReference>
<organism evidence="8">
    <name type="scientific">mine drainage metagenome</name>
    <dbReference type="NCBI Taxonomy" id="410659"/>
    <lineage>
        <taxon>unclassified sequences</taxon>
        <taxon>metagenomes</taxon>
        <taxon>ecological metagenomes</taxon>
    </lineage>
</organism>
<dbReference type="GO" id="GO:0004853">
    <property type="term" value="F:uroporphyrinogen decarboxylase activity"/>
    <property type="evidence" value="ECO:0007669"/>
    <property type="project" value="UniProtKB-EC"/>
</dbReference>
<dbReference type="PANTHER" id="PTHR21091:SF169">
    <property type="entry name" value="UROPORPHYRINOGEN DECARBOXYLASE"/>
    <property type="match status" value="1"/>
</dbReference>
<dbReference type="SUPFAM" id="SSF51726">
    <property type="entry name" value="UROD/MetE-like"/>
    <property type="match status" value="1"/>
</dbReference>
<evidence type="ECO:0000256" key="3">
    <source>
        <dbReference type="ARBA" id="ARBA00012288"/>
    </source>
</evidence>
<dbReference type="PROSITE" id="PS00906">
    <property type="entry name" value="UROD_1"/>
    <property type="match status" value="1"/>
</dbReference>
<evidence type="ECO:0000256" key="4">
    <source>
        <dbReference type="ARBA" id="ARBA00022793"/>
    </source>
</evidence>
<evidence type="ECO:0000313" key="8">
    <source>
        <dbReference type="EMBL" id="EQD79656.1"/>
    </source>
</evidence>
<dbReference type="InterPro" id="IPR000257">
    <property type="entry name" value="Uroporphyrinogen_deCOase"/>
</dbReference>
<evidence type="ECO:0000256" key="1">
    <source>
        <dbReference type="ARBA" id="ARBA00004804"/>
    </source>
</evidence>
<dbReference type="EC" id="4.1.1.37" evidence="3"/>
<evidence type="ECO:0000256" key="6">
    <source>
        <dbReference type="ARBA" id="ARBA00023244"/>
    </source>
</evidence>
<dbReference type="NCBIfam" id="TIGR01464">
    <property type="entry name" value="hemE"/>
    <property type="match status" value="1"/>
</dbReference>
<dbReference type="InterPro" id="IPR006361">
    <property type="entry name" value="Uroporphyrinogen_deCO2ase_HemE"/>
</dbReference>
<accession>T1C2J1</accession>
<sequence>MRRNRLVRALRGEETDTTPIWLMRQAGRHLPGYRKLRERYTVLEIARSPELAAEVTLEPLRRYDVDAGIVFADIALPFLGLGVPFSIDPGLGPVIARPIRSRDDVEGLTAFDAQDSVPFVGKTIERFLEVETERPIVGFAGGPFTLAAYLIEGGPSREYLKTKRLIYADPATFDRLISRLAAMTVDYLRLQAKSGAAALQLFDSWVGVVSPSVFERHLLEPLRTIFAELERLRRPTIYFSTASSHLLELLARLGADALSVDWREPLGRVRTRVGPQMALQGNLDPAALLGSSETLRREANQVLDEIPNGKAHVFNLGHGVLPESDPDRVRELVEYVHTSGRERRKR</sequence>
<keyword evidence="6" id="KW-0627">Porphyrin biosynthesis</keyword>
<dbReference type="Pfam" id="PF01208">
    <property type="entry name" value="URO-D"/>
    <property type="match status" value="1"/>
</dbReference>
<dbReference type="UniPathway" id="UPA00251">
    <property type="reaction ID" value="UER00321"/>
</dbReference>